<dbReference type="InterPro" id="IPR002132">
    <property type="entry name" value="Ribosomal_uL5"/>
</dbReference>
<dbReference type="NCBIfam" id="NF000585">
    <property type="entry name" value="PRK00010.1"/>
    <property type="match status" value="1"/>
</dbReference>
<keyword evidence="3 5" id="KW-0687">Ribonucleoprotein</keyword>
<evidence type="ECO:0000256" key="1">
    <source>
        <dbReference type="ARBA" id="ARBA00008553"/>
    </source>
</evidence>
<evidence type="ECO:0000313" key="9">
    <source>
        <dbReference type="EMBL" id="MBM3331658.1"/>
    </source>
</evidence>
<dbReference type="GO" id="GO:0000049">
    <property type="term" value="F:tRNA binding"/>
    <property type="evidence" value="ECO:0007669"/>
    <property type="project" value="UniProtKB-UniRule"/>
</dbReference>
<dbReference type="GO" id="GO:0019843">
    <property type="term" value="F:rRNA binding"/>
    <property type="evidence" value="ECO:0007669"/>
    <property type="project" value="UniProtKB-UniRule"/>
</dbReference>
<dbReference type="GO" id="GO:0003735">
    <property type="term" value="F:structural constituent of ribosome"/>
    <property type="evidence" value="ECO:0007669"/>
    <property type="project" value="InterPro"/>
</dbReference>
<keyword evidence="2 5" id="KW-0689">Ribosomal protein</keyword>
<dbReference type="PANTHER" id="PTHR11994">
    <property type="entry name" value="60S RIBOSOMAL PROTEIN L11-RELATED"/>
    <property type="match status" value="1"/>
</dbReference>
<dbReference type="GO" id="GO:0005840">
    <property type="term" value="C:ribosome"/>
    <property type="evidence" value="ECO:0007669"/>
    <property type="project" value="UniProtKB-KW"/>
</dbReference>
<evidence type="ECO:0000256" key="2">
    <source>
        <dbReference type="ARBA" id="ARBA00022980"/>
    </source>
</evidence>
<evidence type="ECO:0000313" key="10">
    <source>
        <dbReference type="Proteomes" id="UP000779900"/>
    </source>
</evidence>
<evidence type="ECO:0000256" key="6">
    <source>
        <dbReference type="RuleBase" id="RU003930"/>
    </source>
</evidence>
<dbReference type="Pfam" id="PF00673">
    <property type="entry name" value="Ribosomal_L5_C"/>
    <property type="match status" value="1"/>
</dbReference>
<dbReference type="SUPFAM" id="SSF55282">
    <property type="entry name" value="RL5-like"/>
    <property type="match status" value="1"/>
</dbReference>
<comment type="subunit">
    <text evidence="5">Part of the 50S ribosomal subunit; part of the 5S rRNA/L5/L18/L25 subcomplex. Contacts the 5S rRNA and the P site tRNA. Forms a bridge to the 30S subunit in the 70S ribosome.</text>
</comment>
<dbReference type="GO" id="GO:0006412">
    <property type="term" value="P:translation"/>
    <property type="evidence" value="ECO:0007669"/>
    <property type="project" value="UniProtKB-UniRule"/>
</dbReference>
<dbReference type="Proteomes" id="UP000779900">
    <property type="component" value="Unassembled WGS sequence"/>
</dbReference>
<dbReference type="InterPro" id="IPR031310">
    <property type="entry name" value="Ribosomal_uL5_N"/>
</dbReference>
<comment type="function">
    <text evidence="5">This is 1 of the proteins that bind and probably mediate the attachment of the 5S RNA into the large ribosomal subunit, where it forms part of the central protuberance. In the 70S ribosome it contacts protein S13 of the 30S subunit (bridge B1b), connecting the 2 subunits; this bridge is implicated in subunit movement. Contacts the P site tRNA; the 5S rRNA and some of its associated proteins might help stabilize positioning of ribosome-bound tRNAs.</text>
</comment>
<dbReference type="PIRSF" id="PIRSF002161">
    <property type="entry name" value="Ribosomal_L5"/>
    <property type="match status" value="1"/>
</dbReference>
<evidence type="ECO:0000259" key="8">
    <source>
        <dbReference type="Pfam" id="PF00673"/>
    </source>
</evidence>
<proteinExistence type="inferred from homology"/>
<dbReference type="GO" id="GO:1990904">
    <property type="term" value="C:ribonucleoprotein complex"/>
    <property type="evidence" value="ECO:0007669"/>
    <property type="project" value="UniProtKB-KW"/>
</dbReference>
<keyword evidence="5" id="KW-0694">RNA-binding</keyword>
<keyword evidence="5" id="KW-0699">rRNA-binding</keyword>
<dbReference type="InterPro" id="IPR020930">
    <property type="entry name" value="Ribosomal_uL5_bac-type"/>
</dbReference>
<keyword evidence="5" id="KW-0820">tRNA-binding</keyword>
<dbReference type="InterPro" id="IPR031309">
    <property type="entry name" value="Ribosomal_uL5_C"/>
</dbReference>
<gene>
    <name evidence="5 9" type="primary">rplE</name>
    <name evidence="9" type="ORF">FJY68_07400</name>
</gene>
<dbReference type="AlphaFoldDB" id="A0A937XHB4"/>
<protein>
    <recommendedName>
        <fullName evidence="4 5">Large ribosomal subunit protein uL5</fullName>
    </recommendedName>
</protein>
<name>A0A937XHB4_UNCW3</name>
<evidence type="ECO:0000256" key="5">
    <source>
        <dbReference type="HAMAP-Rule" id="MF_01333"/>
    </source>
</evidence>
<evidence type="ECO:0000259" key="7">
    <source>
        <dbReference type="Pfam" id="PF00281"/>
    </source>
</evidence>
<evidence type="ECO:0000256" key="3">
    <source>
        <dbReference type="ARBA" id="ARBA00023274"/>
    </source>
</evidence>
<feature type="domain" description="Large ribosomal subunit protein uL5 N-terminal" evidence="7">
    <location>
        <begin position="25"/>
        <end position="81"/>
    </location>
</feature>
<comment type="similarity">
    <text evidence="1 5 6">Belongs to the universal ribosomal protein uL5 family.</text>
</comment>
<evidence type="ECO:0000256" key="4">
    <source>
        <dbReference type="ARBA" id="ARBA00035245"/>
    </source>
</evidence>
<reference evidence="9" key="1">
    <citation type="submission" date="2019-03" db="EMBL/GenBank/DDBJ databases">
        <title>Lake Tanganyika Metagenome-Assembled Genomes (MAGs).</title>
        <authorList>
            <person name="Tran P."/>
        </authorList>
    </citation>
    <scope>NUCLEOTIDE SEQUENCE</scope>
    <source>
        <strain evidence="9">K_DeepCast_150m_m2_040</strain>
    </source>
</reference>
<dbReference type="FunFam" id="3.30.1440.10:FF:000001">
    <property type="entry name" value="50S ribosomal protein L5"/>
    <property type="match status" value="1"/>
</dbReference>
<dbReference type="EMBL" id="VGIR01000039">
    <property type="protein sequence ID" value="MBM3331658.1"/>
    <property type="molecule type" value="Genomic_DNA"/>
</dbReference>
<dbReference type="InterPro" id="IPR022803">
    <property type="entry name" value="Ribosomal_uL5_dom_sf"/>
</dbReference>
<dbReference type="HAMAP" id="MF_01333_B">
    <property type="entry name" value="Ribosomal_uL5_B"/>
    <property type="match status" value="1"/>
</dbReference>
<sequence>MTPRLKQDYLKRVVPAMTVRFGYKNRHQVPRLLKVVVNTTTKDAVADGKVLDLISEDIGVITGQRPCRTVAKRDLSTYKIRSGMPLGVKVTLRGDRMFEFIDRLFNFASPRIRDFHGFKPDSFDGRGGYSMGLQEQAIFPELEVSKVKKIFGMNITFHTSAKHDDEARALLAELGLPFAKGK</sequence>
<organism evidence="9 10">
    <name type="scientific">candidate division WOR-3 bacterium</name>
    <dbReference type="NCBI Taxonomy" id="2052148"/>
    <lineage>
        <taxon>Bacteria</taxon>
        <taxon>Bacteria division WOR-3</taxon>
    </lineage>
</organism>
<feature type="domain" description="Large ribosomal subunit protein uL5 C-terminal" evidence="8">
    <location>
        <begin position="85"/>
        <end position="178"/>
    </location>
</feature>
<dbReference type="Gene3D" id="3.30.1440.10">
    <property type="match status" value="1"/>
</dbReference>
<accession>A0A937XHB4</accession>
<comment type="caution">
    <text evidence="9">The sequence shown here is derived from an EMBL/GenBank/DDBJ whole genome shotgun (WGS) entry which is preliminary data.</text>
</comment>
<dbReference type="Pfam" id="PF00281">
    <property type="entry name" value="Ribosomal_L5"/>
    <property type="match status" value="1"/>
</dbReference>